<reference evidence="1 2" key="1">
    <citation type="submission" date="2020-03" db="EMBL/GenBank/DDBJ databases">
        <authorList>
            <person name="Sun Q."/>
        </authorList>
    </citation>
    <scope>NUCLEOTIDE SEQUENCE [LARGE SCALE GENOMIC DNA]</scope>
    <source>
        <strain evidence="1 2">JC162</strain>
    </source>
</reference>
<dbReference type="RefSeq" id="WP_170055663.1">
    <property type="nucleotide sequence ID" value="NZ_JABBKX010000008.1"/>
</dbReference>
<proteinExistence type="predicted"/>
<organism evidence="1 2">
    <name type="scientific">Neoroseomonas marina</name>
    <dbReference type="NCBI Taxonomy" id="1232220"/>
    <lineage>
        <taxon>Bacteria</taxon>
        <taxon>Pseudomonadati</taxon>
        <taxon>Pseudomonadota</taxon>
        <taxon>Alphaproteobacteria</taxon>
        <taxon>Acetobacterales</taxon>
        <taxon>Acetobacteraceae</taxon>
        <taxon>Neoroseomonas</taxon>
    </lineage>
</organism>
<evidence type="ECO:0000313" key="2">
    <source>
        <dbReference type="Proteomes" id="UP000548582"/>
    </source>
</evidence>
<sequence length="298" mass="31934">MLALAGAYRVTAGTVADAFRRIDAETIQPAAPPELVEVKPLGRARLAGADLAAATETVAALNERAATVPVTGCPRPVFRRTYHGTGHGRLYALGGGGVAYQRMAAEDRLRDITIGGEPIVEVDARASHLTVLHALANIPLPEGDPYALPGIPREAVKAFVTMTIGTGGPAKRWARDAGREDGWPPLASIRAAVIARFPFMRCPALLVPADFLPGVGRERALSHYLMRLEADALATAMGILWREHETLALPLFDCLLVPRSATGRAVEAIRTGYLVHAGEEPRVSVSWWEDGRKASEDM</sequence>
<comment type="caution">
    <text evidence="1">The sequence shown here is derived from an EMBL/GenBank/DDBJ whole genome shotgun (WGS) entry which is preliminary data.</text>
</comment>
<dbReference type="AlphaFoldDB" id="A0A848EJ97"/>
<name>A0A848EJ97_9PROT</name>
<protein>
    <submittedName>
        <fullName evidence="1">Uncharacterized protein</fullName>
    </submittedName>
</protein>
<evidence type="ECO:0000313" key="1">
    <source>
        <dbReference type="EMBL" id="NMJ43463.1"/>
    </source>
</evidence>
<gene>
    <name evidence="1" type="ORF">GWK16_19605</name>
</gene>
<keyword evidence="2" id="KW-1185">Reference proteome</keyword>
<accession>A0A848EJ97</accession>
<dbReference type="Proteomes" id="UP000548582">
    <property type="component" value="Unassembled WGS sequence"/>
</dbReference>
<dbReference type="EMBL" id="JABBKX010000008">
    <property type="protein sequence ID" value="NMJ43463.1"/>
    <property type="molecule type" value="Genomic_DNA"/>
</dbReference>